<reference evidence="1" key="1">
    <citation type="submission" date="2018-06" db="EMBL/GenBank/DDBJ databases">
        <authorList>
            <person name="Zhirakovskaya E."/>
        </authorList>
    </citation>
    <scope>NUCLEOTIDE SEQUENCE</scope>
</reference>
<protein>
    <submittedName>
        <fullName evidence="1">ATPase</fullName>
    </submittedName>
</protein>
<proteinExistence type="predicted"/>
<sequence>HTNIGNVRETFFFNQLNYKLEVNSSKQSDFLVEDKYTFEVGGKNKNKKQTSSIPNSFIVKDTIEIGTGNTIPLWLFGFLY</sequence>
<dbReference type="PANTHER" id="PTHR42990:SF1">
    <property type="entry name" value="AAA+ ATPASE DOMAIN-CONTAINING PROTEIN"/>
    <property type="match status" value="1"/>
</dbReference>
<gene>
    <name evidence="1" type="ORF">MNBD_BACTEROID06-875</name>
</gene>
<dbReference type="EMBL" id="UOES01000495">
    <property type="protein sequence ID" value="VAW28997.1"/>
    <property type="molecule type" value="Genomic_DNA"/>
</dbReference>
<accession>A0A3B0UUJ3</accession>
<feature type="non-terminal residue" evidence="1">
    <location>
        <position position="1"/>
    </location>
</feature>
<dbReference type="PANTHER" id="PTHR42990">
    <property type="entry name" value="ATPASE"/>
    <property type="match status" value="1"/>
</dbReference>
<evidence type="ECO:0000313" key="1">
    <source>
        <dbReference type="EMBL" id="VAW28997.1"/>
    </source>
</evidence>
<dbReference type="AlphaFoldDB" id="A0A3B0UUJ3"/>
<organism evidence="1">
    <name type="scientific">hydrothermal vent metagenome</name>
    <dbReference type="NCBI Taxonomy" id="652676"/>
    <lineage>
        <taxon>unclassified sequences</taxon>
        <taxon>metagenomes</taxon>
        <taxon>ecological metagenomes</taxon>
    </lineage>
</organism>
<name>A0A3B0UUJ3_9ZZZZ</name>